<keyword evidence="3" id="KW-1185">Reference proteome</keyword>
<feature type="transmembrane region" description="Helical" evidence="1">
    <location>
        <begin position="18"/>
        <end position="36"/>
    </location>
</feature>
<protein>
    <submittedName>
        <fullName evidence="2">Uncharacterized protein</fullName>
    </submittedName>
</protein>
<name>A0ABQ4NHU1_9RHOB</name>
<dbReference type="RefSeq" id="WP_220747894.1">
    <property type="nucleotide sequence ID" value="NZ_BPFH01000001.1"/>
</dbReference>
<keyword evidence="1" id="KW-0472">Membrane</keyword>
<evidence type="ECO:0000256" key="1">
    <source>
        <dbReference type="SAM" id="Phobius"/>
    </source>
</evidence>
<evidence type="ECO:0000313" key="2">
    <source>
        <dbReference type="EMBL" id="GIT93980.1"/>
    </source>
</evidence>
<comment type="caution">
    <text evidence="2">The sequence shown here is derived from an EMBL/GenBank/DDBJ whole genome shotgun (WGS) entry which is preliminary data.</text>
</comment>
<proteinExistence type="predicted"/>
<keyword evidence="1" id="KW-0812">Transmembrane</keyword>
<reference evidence="2 3" key="1">
    <citation type="submission" date="2021-05" db="EMBL/GenBank/DDBJ databases">
        <title>Bacteria Genome sequencing.</title>
        <authorList>
            <person name="Takabe Y."/>
            <person name="Nakajima Y."/>
            <person name="Suzuki S."/>
            <person name="Shiozaki T."/>
        </authorList>
    </citation>
    <scope>NUCLEOTIDE SEQUENCE [LARGE SCALE GENOMIC DNA]</scope>
    <source>
        <strain evidence="2 3">AI_62</strain>
    </source>
</reference>
<dbReference type="Proteomes" id="UP000786693">
    <property type="component" value="Unassembled WGS sequence"/>
</dbReference>
<evidence type="ECO:0000313" key="3">
    <source>
        <dbReference type="Proteomes" id="UP000786693"/>
    </source>
</evidence>
<dbReference type="EMBL" id="BPFH01000001">
    <property type="protein sequence ID" value="GIT93980.1"/>
    <property type="molecule type" value="Genomic_DNA"/>
</dbReference>
<gene>
    <name evidence="2" type="ORF">JANAI62_06030</name>
</gene>
<sequence length="164" mass="17062">MTQQNFLSDESGAVTVDWVVLTAALVGLGLAVMGVVSTGISNQSQDIDTALEADNIIRTSFAGLGTTSNLSTAERDAAISTARGLQNTDLQADLAVFEGDSANYSDWTNVIADENTTTSVSNGVTTYTSGDGNTTFTSTQYESQGVASDNAAIYADEVNQRGLN</sequence>
<keyword evidence="1" id="KW-1133">Transmembrane helix</keyword>
<accession>A0ABQ4NHU1</accession>
<organism evidence="2 3">
    <name type="scientific">Jannaschia pagri</name>
    <dbReference type="NCBI Taxonomy" id="2829797"/>
    <lineage>
        <taxon>Bacteria</taxon>
        <taxon>Pseudomonadati</taxon>
        <taxon>Pseudomonadota</taxon>
        <taxon>Alphaproteobacteria</taxon>
        <taxon>Rhodobacterales</taxon>
        <taxon>Roseobacteraceae</taxon>
        <taxon>Jannaschia</taxon>
    </lineage>
</organism>